<dbReference type="RefSeq" id="WP_026817255.1">
    <property type="nucleotide sequence ID" value="NZ_AUFF01000007.1"/>
</dbReference>
<dbReference type="EMBL" id="AWXU01000027">
    <property type="protein sequence ID" value="KFN49896.1"/>
    <property type="molecule type" value="Genomic_DNA"/>
</dbReference>
<evidence type="ECO:0000313" key="1">
    <source>
        <dbReference type="EMBL" id="KFN49896.1"/>
    </source>
</evidence>
<keyword evidence="2" id="KW-1185">Reference proteome</keyword>
<dbReference type="eggNOG" id="ENOG50310BX">
    <property type="taxonomic scope" value="Bacteria"/>
</dbReference>
<proteinExistence type="predicted"/>
<sequence>MSGLYLASTPLIAIEAAGAALAAGETAELVLIEDFDLAPRFEALLRRWRDNPFRDIHRLPGRYTEHQRGAGDRQRGVAALLHRVRVKRELRRQTLAKLAAIDAALRPATVWVGNDRKVETQYALHLCAQRSGSRCGRYLDDGLYTYLGDVRQRPLVRRIDWAVKRLTYGRWWQRADQAGTTRWIGESFLAFPDEARDADPGRRRTPLPTAWFANRALLRLCLRAGREFGLDRRALAGCGLVLVLPHSNQLRANPALAAALRELIATLSAGDLRIGLKYHPREVEPDPGDLLRAGDAVALPALLPMELLLPLLPPSTVLAGEGSTALLAARWLDPWRPVFDLGISRDGYAARARALFARHGIRSVEGDPRALAGAAALPPAWADG</sequence>
<evidence type="ECO:0000313" key="2">
    <source>
        <dbReference type="Proteomes" id="UP000029391"/>
    </source>
</evidence>
<accession>A0A091BDT4</accession>
<comment type="caution">
    <text evidence="1">The sequence shown here is derived from an EMBL/GenBank/DDBJ whole genome shotgun (WGS) entry which is preliminary data.</text>
</comment>
<organism evidence="1 2">
    <name type="scientific">Arenimonas composti TR7-09 = DSM 18010</name>
    <dbReference type="NCBI Taxonomy" id="1121013"/>
    <lineage>
        <taxon>Bacteria</taxon>
        <taxon>Pseudomonadati</taxon>
        <taxon>Pseudomonadota</taxon>
        <taxon>Gammaproteobacteria</taxon>
        <taxon>Lysobacterales</taxon>
        <taxon>Lysobacteraceae</taxon>
        <taxon>Arenimonas</taxon>
    </lineage>
</organism>
<dbReference type="AlphaFoldDB" id="A0A091BDT4"/>
<protein>
    <recommendedName>
        <fullName evidence="3">Polysaccharide pyruvyl transferase domain-containing protein</fullName>
    </recommendedName>
</protein>
<dbReference type="Proteomes" id="UP000029391">
    <property type="component" value="Unassembled WGS sequence"/>
</dbReference>
<gene>
    <name evidence="1" type="ORF">P873_08615</name>
</gene>
<reference evidence="1 2" key="1">
    <citation type="submission" date="2013-09" db="EMBL/GenBank/DDBJ databases">
        <title>Genome sequencing of Arenimonas composti.</title>
        <authorList>
            <person name="Chen F."/>
            <person name="Wang G."/>
        </authorList>
    </citation>
    <scope>NUCLEOTIDE SEQUENCE [LARGE SCALE GENOMIC DNA]</scope>
    <source>
        <strain evidence="1 2">TR7-09</strain>
    </source>
</reference>
<dbReference type="OrthoDB" id="5610921at2"/>
<name>A0A091BDT4_9GAMM</name>
<evidence type="ECO:0008006" key="3">
    <source>
        <dbReference type="Google" id="ProtNLM"/>
    </source>
</evidence>
<dbReference type="STRING" id="1121013.GCA_000426365_02290"/>